<dbReference type="Pfam" id="PF01638">
    <property type="entry name" value="HxlR"/>
    <property type="match status" value="1"/>
</dbReference>
<evidence type="ECO:0000256" key="2">
    <source>
        <dbReference type="ARBA" id="ARBA00023125"/>
    </source>
</evidence>
<evidence type="ECO:0000313" key="6">
    <source>
        <dbReference type="Proteomes" id="UP000263094"/>
    </source>
</evidence>
<organism evidence="5 6">
    <name type="scientific">Streptomyces triticagri</name>
    <dbReference type="NCBI Taxonomy" id="2293568"/>
    <lineage>
        <taxon>Bacteria</taxon>
        <taxon>Bacillati</taxon>
        <taxon>Actinomycetota</taxon>
        <taxon>Actinomycetes</taxon>
        <taxon>Kitasatosporales</taxon>
        <taxon>Streptomycetaceae</taxon>
        <taxon>Streptomyces</taxon>
    </lineage>
</organism>
<dbReference type="OrthoDB" id="370168at2"/>
<sequence>MWYVTTPDAFLADCRARLAFDLLANTWNAVVLWALRSGPMRPVDLRERIGGISPKVLNETLRRLQYNGLITRESHPGAPPRVEYGLTSLGRSFLAPIDTVGAWAFEHGDEVLAAQDAARDTAHTD</sequence>
<keyword evidence="6" id="KW-1185">Reference proteome</keyword>
<name>A0A372MCC6_9ACTN</name>
<reference evidence="5 6" key="1">
    <citation type="submission" date="2018-08" db="EMBL/GenBank/DDBJ databases">
        <title>Isolation, diversity and antifungal activity of Actinobacteria from wheat.</title>
        <authorList>
            <person name="Han C."/>
        </authorList>
    </citation>
    <scope>NUCLEOTIDE SEQUENCE [LARGE SCALE GENOMIC DNA]</scope>
    <source>
        <strain evidence="5 6">NEAU-YY421</strain>
    </source>
</reference>
<dbReference type="SUPFAM" id="SSF46785">
    <property type="entry name" value="Winged helix' DNA-binding domain"/>
    <property type="match status" value="1"/>
</dbReference>
<evidence type="ECO:0000313" key="5">
    <source>
        <dbReference type="EMBL" id="RFU87947.1"/>
    </source>
</evidence>
<gene>
    <name evidence="5" type="ORF">DY218_04100</name>
</gene>
<comment type="caution">
    <text evidence="5">The sequence shown here is derived from an EMBL/GenBank/DDBJ whole genome shotgun (WGS) entry which is preliminary data.</text>
</comment>
<dbReference type="InterPro" id="IPR011991">
    <property type="entry name" value="ArsR-like_HTH"/>
</dbReference>
<dbReference type="InterPro" id="IPR002577">
    <property type="entry name" value="HTH_HxlR"/>
</dbReference>
<accession>A0A372MCC6</accession>
<keyword evidence="3" id="KW-0804">Transcription</keyword>
<dbReference type="CDD" id="cd00090">
    <property type="entry name" value="HTH_ARSR"/>
    <property type="match status" value="1"/>
</dbReference>
<dbReference type="PANTHER" id="PTHR33204:SF37">
    <property type="entry name" value="HTH-TYPE TRANSCRIPTIONAL REGULATOR YODB"/>
    <property type="match status" value="1"/>
</dbReference>
<dbReference type="EMBL" id="QUAK01000021">
    <property type="protein sequence ID" value="RFU87947.1"/>
    <property type="molecule type" value="Genomic_DNA"/>
</dbReference>
<dbReference type="Gene3D" id="1.10.10.10">
    <property type="entry name" value="Winged helix-like DNA-binding domain superfamily/Winged helix DNA-binding domain"/>
    <property type="match status" value="1"/>
</dbReference>
<evidence type="ECO:0000256" key="3">
    <source>
        <dbReference type="ARBA" id="ARBA00023163"/>
    </source>
</evidence>
<keyword evidence="1" id="KW-0805">Transcription regulation</keyword>
<dbReference type="AlphaFoldDB" id="A0A372MCC6"/>
<dbReference type="PROSITE" id="PS51118">
    <property type="entry name" value="HTH_HXLR"/>
    <property type="match status" value="1"/>
</dbReference>
<keyword evidence="2" id="KW-0238">DNA-binding</keyword>
<dbReference type="GO" id="GO:0003677">
    <property type="term" value="F:DNA binding"/>
    <property type="evidence" value="ECO:0007669"/>
    <property type="project" value="UniProtKB-KW"/>
</dbReference>
<dbReference type="InterPro" id="IPR036388">
    <property type="entry name" value="WH-like_DNA-bd_sf"/>
</dbReference>
<dbReference type="Proteomes" id="UP000263094">
    <property type="component" value="Unassembled WGS sequence"/>
</dbReference>
<dbReference type="PANTHER" id="PTHR33204">
    <property type="entry name" value="TRANSCRIPTIONAL REGULATOR, MARR FAMILY"/>
    <property type="match status" value="1"/>
</dbReference>
<dbReference type="InterPro" id="IPR036390">
    <property type="entry name" value="WH_DNA-bd_sf"/>
</dbReference>
<evidence type="ECO:0000259" key="4">
    <source>
        <dbReference type="PROSITE" id="PS51118"/>
    </source>
</evidence>
<protein>
    <submittedName>
        <fullName evidence="5">Transcriptional regulator</fullName>
    </submittedName>
</protein>
<feature type="domain" description="HTH hxlR-type" evidence="4">
    <location>
        <begin position="14"/>
        <end position="112"/>
    </location>
</feature>
<proteinExistence type="predicted"/>
<evidence type="ECO:0000256" key="1">
    <source>
        <dbReference type="ARBA" id="ARBA00023015"/>
    </source>
</evidence>